<sequence>MSKLRRADDMTIHACKPRSSPPLTPLDKTSSSVVVANDHPRFSDPTKIRIGEKHQGAS</sequence>
<evidence type="ECO:0000256" key="1">
    <source>
        <dbReference type="SAM" id="MobiDB-lite"/>
    </source>
</evidence>
<name>A0A0P1BPA0_9BASI</name>
<dbReference type="EMBL" id="CCYA01000270">
    <property type="protein sequence ID" value="CEH18240.1"/>
    <property type="molecule type" value="Genomic_DNA"/>
</dbReference>
<reference evidence="2 3" key="1">
    <citation type="submission" date="2014-09" db="EMBL/GenBank/DDBJ databases">
        <authorList>
            <person name="Magalhaes I.L.F."/>
            <person name="Oliveira U."/>
            <person name="Santos F.R."/>
            <person name="Vidigal T.H.D.A."/>
            <person name="Brescovit A.D."/>
            <person name="Santos A.J."/>
        </authorList>
    </citation>
    <scope>NUCLEOTIDE SEQUENCE [LARGE SCALE GENOMIC DNA]</scope>
</reference>
<keyword evidence="3" id="KW-1185">Reference proteome</keyword>
<feature type="compositionally biased region" description="Basic and acidic residues" evidence="1">
    <location>
        <begin position="1"/>
        <end position="11"/>
    </location>
</feature>
<dbReference type="AlphaFoldDB" id="A0A0P1BPA0"/>
<dbReference type="Proteomes" id="UP000054845">
    <property type="component" value="Unassembled WGS sequence"/>
</dbReference>
<evidence type="ECO:0000313" key="2">
    <source>
        <dbReference type="EMBL" id="CEH18240.1"/>
    </source>
</evidence>
<accession>A0A0P1BPA0</accession>
<protein>
    <submittedName>
        <fullName evidence="2">Uncharacterized protein</fullName>
    </submittedName>
</protein>
<feature type="region of interest" description="Disordered" evidence="1">
    <location>
        <begin position="1"/>
        <end position="58"/>
    </location>
</feature>
<feature type="compositionally biased region" description="Basic and acidic residues" evidence="1">
    <location>
        <begin position="38"/>
        <end position="58"/>
    </location>
</feature>
<evidence type="ECO:0000313" key="3">
    <source>
        <dbReference type="Proteomes" id="UP000054845"/>
    </source>
</evidence>
<proteinExistence type="predicted"/>
<organism evidence="2 3">
    <name type="scientific">Ceraceosorus bombacis</name>
    <dbReference type="NCBI Taxonomy" id="401625"/>
    <lineage>
        <taxon>Eukaryota</taxon>
        <taxon>Fungi</taxon>
        <taxon>Dikarya</taxon>
        <taxon>Basidiomycota</taxon>
        <taxon>Ustilaginomycotina</taxon>
        <taxon>Exobasidiomycetes</taxon>
        <taxon>Ceraceosorales</taxon>
        <taxon>Ceraceosoraceae</taxon>
        <taxon>Ceraceosorus</taxon>
    </lineage>
</organism>